<dbReference type="EMBL" id="OP491958">
    <property type="protein sequence ID" value="UZV39661.1"/>
    <property type="molecule type" value="Genomic_DNA"/>
</dbReference>
<feature type="region of interest" description="Disordered" evidence="1">
    <location>
        <begin position="204"/>
        <end position="250"/>
    </location>
</feature>
<evidence type="ECO:0000256" key="1">
    <source>
        <dbReference type="SAM" id="MobiDB-lite"/>
    </source>
</evidence>
<name>A0A9E8K1X8_9CAUD</name>
<evidence type="ECO:0000313" key="2">
    <source>
        <dbReference type="EMBL" id="UZV39661.1"/>
    </source>
</evidence>
<reference evidence="2" key="1">
    <citation type="submission" date="2022-09" db="EMBL/GenBank/DDBJ databases">
        <authorList>
            <person name="Cebeci A."/>
            <person name="Ture M."/>
            <person name="Alemdag M."/>
            <person name="Altinok I."/>
        </authorList>
    </citation>
    <scope>NUCLEOTIDE SEQUENCE</scope>
</reference>
<protein>
    <submittedName>
        <fullName evidence="2">Uncharacterized protein</fullName>
    </submittedName>
</protein>
<evidence type="ECO:0000313" key="3">
    <source>
        <dbReference type="Proteomes" id="UP001163735"/>
    </source>
</evidence>
<accession>A0A9E8K1X8</accession>
<gene>
    <name evidence="2" type="ORF">APT65_00046</name>
</gene>
<proteinExistence type="predicted"/>
<feature type="compositionally biased region" description="Basic and acidic residues" evidence="1">
    <location>
        <begin position="209"/>
        <end position="237"/>
    </location>
</feature>
<dbReference type="Proteomes" id="UP001163735">
    <property type="component" value="Segment"/>
</dbReference>
<keyword evidence="3" id="KW-1185">Reference proteome</keyword>
<feature type="compositionally biased region" description="Acidic residues" evidence="1">
    <location>
        <begin position="238"/>
        <end position="250"/>
    </location>
</feature>
<sequence length="250" mass="27827">MAKIPSNRTTGASKKTTYDAIPDDTYMARIVRFIGFGMQEQPVFDEKEVKDPAFKCSIQFELLGTDVTGVDHEGKAIEPRPACQFRDYFLFPGAKRGHVYDLCRVLDPTIEKVPGDLDWFLDKLGAVVNVQVGSYKDKQGNTKNKVVSVSSVPSMFKNQAPAARTDLVGFDPYTESESNMIAYAKLFPFQRTILEEAIDKENIPYAGKEPMKLEGGADKPKTEAKTTPKAVEQKPNEVDADVPFDDDVPF</sequence>
<organism evidence="2 3">
    <name type="scientific">Aeromonas phage APT65</name>
    <dbReference type="NCBI Taxonomy" id="2982914"/>
    <lineage>
        <taxon>Viruses</taxon>
        <taxon>Duplodnaviria</taxon>
        <taxon>Heunggongvirae</taxon>
        <taxon>Uroviricota</taxon>
        <taxon>Caudoviricetes</taxon>
        <taxon>Aquaneticvirus</taxon>
        <taxon>Aquaneticvirus ApT65</taxon>
    </lineage>
</organism>